<accession>A0A239EXX7</accession>
<proteinExistence type="predicted"/>
<sequence length="250" mass="27029">MPETAQSLPAGVVKNETIVPLLPCMDADATSEFWTSLGFTTSWNQRKPYLYLAFAWSGFELHYGRASANIDPADEVTGGCIVMVDDVASYHAFFLAAMRATHGKVLSKGRPRITRYRPGASRFSIVDPNGNTVIFIQRDEPAELEYGGSKELSGLAKAIDNARILREFKTDDLAASRALRSGLKRYGAEATVVEQAVARAGLVELFTVLDDADAAHEHGQALASLPHDNASRAAARAAVTDASLLNPYLD</sequence>
<gene>
    <name evidence="1" type="ORF">SAMN05421642_1031</name>
</gene>
<dbReference type="RefSeq" id="WP_089243953.1">
    <property type="nucleotide sequence ID" value="NZ_FZOW01000003.1"/>
</dbReference>
<dbReference type="Gene3D" id="3.10.180.10">
    <property type="entry name" value="2,3-Dihydroxybiphenyl 1,2-Dioxygenase, domain 1"/>
    <property type="match status" value="1"/>
</dbReference>
<reference evidence="2" key="1">
    <citation type="submission" date="2017-06" db="EMBL/GenBank/DDBJ databases">
        <authorList>
            <person name="Varghese N."/>
            <person name="Submissions S."/>
        </authorList>
    </citation>
    <scope>NUCLEOTIDE SEQUENCE [LARGE SCALE GENOMIC DNA]</scope>
    <source>
        <strain evidence="2">JCM 23211</strain>
    </source>
</reference>
<dbReference type="InterPro" id="IPR029068">
    <property type="entry name" value="Glyas_Bleomycin-R_OHBP_Dase"/>
</dbReference>
<dbReference type="Proteomes" id="UP000198327">
    <property type="component" value="Unassembled WGS sequence"/>
</dbReference>
<evidence type="ECO:0000313" key="2">
    <source>
        <dbReference type="Proteomes" id="UP000198327"/>
    </source>
</evidence>
<protein>
    <recommendedName>
        <fullName evidence="3">Glyoxalase</fullName>
    </recommendedName>
</protein>
<organism evidence="1 2">
    <name type="scientific">Rhodococcoides kyotonense</name>
    <dbReference type="NCBI Taxonomy" id="398843"/>
    <lineage>
        <taxon>Bacteria</taxon>
        <taxon>Bacillati</taxon>
        <taxon>Actinomycetota</taxon>
        <taxon>Actinomycetes</taxon>
        <taxon>Mycobacteriales</taxon>
        <taxon>Nocardiaceae</taxon>
        <taxon>Rhodococcoides</taxon>
    </lineage>
</organism>
<keyword evidence="2" id="KW-1185">Reference proteome</keyword>
<dbReference type="OrthoDB" id="6624781at2"/>
<dbReference type="SUPFAM" id="SSF54593">
    <property type="entry name" value="Glyoxalase/Bleomycin resistance protein/Dihydroxybiphenyl dioxygenase"/>
    <property type="match status" value="1"/>
</dbReference>
<dbReference type="EMBL" id="FZOW01000003">
    <property type="protein sequence ID" value="SNS49447.1"/>
    <property type="molecule type" value="Genomic_DNA"/>
</dbReference>
<dbReference type="AlphaFoldDB" id="A0A239EXX7"/>
<name>A0A239EXX7_9NOCA</name>
<evidence type="ECO:0000313" key="1">
    <source>
        <dbReference type="EMBL" id="SNS49447.1"/>
    </source>
</evidence>
<evidence type="ECO:0008006" key="3">
    <source>
        <dbReference type="Google" id="ProtNLM"/>
    </source>
</evidence>